<gene>
    <name evidence="1" type="ORF">ACHE_11390A</name>
</gene>
<keyword evidence="2" id="KW-1185">Reference proteome</keyword>
<dbReference type="AlphaFoldDB" id="A0A7R7ZJ58"/>
<name>A0A7R7ZJ58_ASPCH</name>
<organism evidence="1 2">
    <name type="scientific">Aspergillus chevalieri</name>
    <name type="common">Eurotium chevalieri</name>
    <dbReference type="NCBI Taxonomy" id="182096"/>
    <lineage>
        <taxon>Eukaryota</taxon>
        <taxon>Fungi</taxon>
        <taxon>Dikarya</taxon>
        <taxon>Ascomycota</taxon>
        <taxon>Pezizomycotina</taxon>
        <taxon>Eurotiomycetes</taxon>
        <taxon>Eurotiomycetidae</taxon>
        <taxon>Eurotiales</taxon>
        <taxon>Aspergillaceae</taxon>
        <taxon>Aspergillus</taxon>
        <taxon>Aspergillus subgen. Aspergillus</taxon>
    </lineage>
</organism>
<evidence type="ECO:0000313" key="1">
    <source>
        <dbReference type="EMBL" id="BCR83988.1"/>
    </source>
</evidence>
<protein>
    <submittedName>
        <fullName evidence="1">Uncharacterized protein</fullName>
    </submittedName>
</protein>
<dbReference type="KEGG" id="ache:ACHE_11390A"/>
<reference evidence="1" key="1">
    <citation type="submission" date="2021-01" db="EMBL/GenBank/DDBJ databases">
        <authorList>
            <consortium name="Aspergillus chevalieri M1 genome sequencing consortium"/>
            <person name="Kazuki M."/>
            <person name="Futagami T."/>
        </authorList>
    </citation>
    <scope>NUCLEOTIDE SEQUENCE</scope>
    <source>
        <strain evidence="1">M1</strain>
    </source>
</reference>
<dbReference type="EMBL" id="AP024416">
    <property type="protein sequence ID" value="BCR83988.1"/>
    <property type="molecule type" value="Genomic_DNA"/>
</dbReference>
<evidence type="ECO:0000313" key="2">
    <source>
        <dbReference type="Proteomes" id="UP000637239"/>
    </source>
</evidence>
<dbReference type="Proteomes" id="UP000637239">
    <property type="component" value="Chromosome 1"/>
</dbReference>
<accession>A0A7R7ZJ58</accession>
<dbReference type="RefSeq" id="XP_043132510.1">
    <property type="nucleotide sequence ID" value="XM_043275954.1"/>
</dbReference>
<dbReference type="GeneID" id="66978347"/>
<sequence>MATQAFNLPPIIDIDGLREMLYFPSEAEDLSDWLGWIEEERPQTRTRRAQIPPLGRAIDQGWILVEGVPRE</sequence>
<proteinExistence type="predicted"/>
<reference evidence="1" key="2">
    <citation type="submission" date="2021-02" db="EMBL/GenBank/DDBJ databases">
        <title>Aspergillus chevalieri M1 genome sequence.</title>
        <authorList>
            <person name="Kadooka C."/>
            <person name="Mori K."/>
            <person name="Futagami T."/>
        </authorList>
    </citation>
    <scope>NUCLEOTIDE SEQUENCE</scope>
    <source>
        <strain evidence="1">M1</strain>
    </source>
</reference>